<name>A0ABV2UCF0_9ACTN</name>
<protein>
    <submittedName>
        <fullName evidence="1">Uncharacterized protein</fullName>
    </submittedName>
</protein>
<reference evidence="1 2" key="1">
    <citation type="submission" date="2024-06" db="EMBL/GenBank/DDBJ databases">
        <title>The Natural Products Discovery Center: Release of the First 8490 Sequenced Strains for Exploring Actinobacteria Biosynthetic Diversity.</title>
        <authorList>
            <person name="Kalkreuter E."/>
            <person name="Kautsar S.A."/>
            <person name="Yang D."/>
            <person name="Bader C.D."/>
            <person name="Teijaro C.N."/>
            <person name="Fluegel L."/>
            <person name="Davis C.M."/>
            <person name="Simpson J.R."/>
            <person name="Lauterbach L."/>
            <person name="Steele A.D."/>
            <person name="Gui C."/>
            <person name="Meng S."/>
            <person name="Li G."/>
            <person name="Viehrig K."/>
            <person name="Ye F."/>
            <person name="Su P."/>
            <person name="Kiefer A.F."/>
            <person name="Nichols A."/>
            <person name="Cepeda A.J."/>
            <person name="Yan W."/>
            <person name="Fan B."/>
            <person name="Jiang Y."/>
            <person name="Adhikari A."/>
            <person name="Zheng C.-J."/>
            <person name="Schuster L."/>
            <person name="Cowan T.M."/>
            <person name="Smanski M.J."/>
            <person name="Chevrette M.G."/>
            <person name="De Carvalho L.P.S."/>
            <person name="Shen B."/>
        </authorList>
    </citation>
    <scope>NUCLEOTIDE SEQUENCE [LARGE SCALE GENOMIC DNA]</scope>
    <source>
        <strain evidence="1 2">NPDC005137</strain>
    </source>
</reference>
<proteinExistence type="predicted"/>
<organism evidence="1 2">
    <name type="scientific">Streptomyces sp. 900116325</name>
    <dbReference type="NCBI Taxonomy" id="3154295"/>
    <lineage>
        <taxon>Bacteria</taxon>
        <taxon>Bacillati</taxon>
        <taxon>Actinomycetota</taxon>
        <taxon>Actinomycetes</taxon>
        <taxon>Kitasatosporales</taxon>
        <taxon>Streptomycetaceae</taxon>
        <taxon>Streptomyces</taxon>
    </lineage>
</organism>
<comment type="caution">
    <text evidence="1">The sequence shown here is derived from an EMBL/GenBank/DDBJ whole genome shotgun (WGS) entry which is preliminary data.</text>
</comment>
<evidence type="ECO:0000313" key="1">
    <source>
        <dbReference type="EMBL" id="MET8435515.1"/>
    </source>
</evidence>
<keyword evidence="2" id="KW-1185">Reference proteome</keyword>
<dbReference type="Proteomes" id="UP001550044">
    <property type="component" value="Unassembled WGS sequence"/>
</dbReference>
<gene>
    <name evidence="1" type="ORF">ABZV61_22540</name>
</gene>
<accession>A0ABV2UCF0</accession>
<dbReference type="RefSeq" id="WP_356497636.1">
    <property type="nucleotide sequence ID" value="NZ_JBEXIP010000018.1"/>
</dbReference>
<evidence type="ECO:0000313" key="2">
    <source>
        <dbReference type="Proteomes" id="UP001550044"/>
    </source>
</evidence>
<dbReference type="EMBL" id="JBEXIP010000018">
    <property type="protein sequence ID" value="MET8435515.1"/>
    <property type="molecule type" value="Genomic_DNA"/>
</dbReference>
<sequence>MPATLYVSHPAPLTAPISRADDGVVYLPSPCQACGAAAGWGWMKVDGIGVLVHNARGRERCPVAVCFDWETGKPLPALVPGAVAA</sequence>